<proteinExistence type="predicted"/>
<evidence type="ECO:0000313" key="2">
    <source>
        <dbReference type="Proteomes" id="UP001458880"/>
    </source>
</evidence>
<dbReference type="PANTHER" id="PTHR47331">
    <property type="entry name" value="PHD-TYPE DOMAIN-CONTAINING PROTEIN"/>
    <property type="match status" value="1"/>
</dbReference>
<dbReference type="AlphaFoldDB" id="A0AAW1JU34"/>
<gene>
    <name evidence="1" type="ORF">QE152_g27531</name>
</gene>
<organism evidence="1 2">
    <name type="scientific">Popillia japonica</name>
    <name type="common">Japanese beetle</name>
    <dbReference type="NCBI Taxonomy" id="7064"/>
    <lineage>
        <taxon>Eukaryota</taxon>
        <taxon>Metazoa</taxon>
        <taxon>Ecdysozoa</taxon>
        <taxon>Arthropoda</taxon>
        <taxon>Hexapoda</taxon>
        <taxon>Insecta</taxon>
        <taxon>Pterygota</taxon>
        <taxon>Neoptera</taxon>
        <taxon>Endopterygota</taxon>
        <taxon>Coleoptera</taxon>
        <taxon>Polyphaga</taxon>
        <taxon>Scarabaeiformia</taxon>
        <taxon>Scarabaeidae</taxon>
        <taxon>Rutelinae</taxon>
        <taxon>Popillia</taxon>
    </lineage>
</organism>
<dbReference type="InterPro" id="IPR008042">
    <property type="entry name" value="Retrotrans_Pao"/>
</dbReference>
<protein>
    <submittedName>
        <fullName evidence="1">Pao retrotransposon peptidase</fullName>
    </submittedName>
</protein>
<reference evidence="1 2" key="1">
    <citation type="journal article" date="2024" name="BMC Genomics">
        <title>De novo assembly and annotation of Popillia japonica's genome with initial clues to its potential as an invasive pest.</title>
        <authorList>
            <person name="Cucini C."/>
            <person name="Boschi S."/>
            <person name="Funari R."/>
            <person name="Cardaioli E."/>
            <person name="Iannotti N."/>
            <person name="Marturano G."/>
            <person name="Paoli F."/>
            <person name="Bruttini M."/>
            <person name="Carapelli A."/>
            <person name="Frati F."/>
            <person name="Nardi F."/>
        </authorList>
    </citation>
    <scope>NUCLEOTIDE SEQUENCE [LARGE SCALE GENOMIC DNA]</scope>
    <source>
        <strain evidence="1">DMR45628</strain>
    </source>
</reference>
<keyword evidence="2" id="KW-1185">Reference proteome</keyword>
<dbReference type="EMBL" id="JASPKY010000339">
    <property type="protein sequence ID" value="KAK9707974.1"/>
    <property type="molecule type" value="Genomic_DNA"/>
</dbReference>
<dbReference type="Pfam" id="PF05380">
    <property type="entry name" value="Peptidase_A17"/>
    <property type="match status" value="1"/>
</dbReference>
<sequence>MELQCTWLELAQNIDHINEIKIPRFVIEIEDSMYFELQGFCDASQQAYGACIFLKAITKGTKISSNLICSKSKVAPLKATSLPRLELCGALILAQLMNKTDSTIVLSWIRCSSKTWKTFVANRISEIHELTNASDWNHVGTAENPADILSRGSTAQLLAENQFWWKGPTWLQEDNGKPSYNEEIKNVDEVPERRQVAVNHHITRRSKMSTKFLKDDKLYL</sequence>
<dbReference type="PANTHER" id="PTHR47331:SF5">
    <property type="entry name" value="RIBONUCLEASE H"/>
    <property type="match status" value="1"/>
</dbReference>
<comment type="caution">
    <text evidence="1">The sequence shown here is derived from an EMBL/GenBank/DDBJ whole genome shotgun (WGS) entry which is preliminary data.</text>
</comment>
<dbReference type="Proteomes" id="UP001458880">
    <property type="component" value="Unassembled WGS sequence"/>
</dbReference>
<accession>A0AAW1JU34</accession>
<name>A0AAW1JU34_POPJA</name>
<evidence type="ECO:0000313" key="1">
    <source>
        <dbReference type="EMBL" id="KAK9707974.1"/>
    </source>
</evidence>